<gene>
    <name evidence="1" type="ORF">Glove_360g150</name>
</gene>
<accession>A0A397HA91</accession>
<dbReference type="EMBL" id="PQFF01000327">
    <property type="protein sequence ID" value="RHZ59972.1"/>
    <property type="molecule type" value="Genomic_DNA"/>
</dbReference>
<evidence type="ECO:0000313" key="2">
    <source>
        <dbReference type="Proteomes" id="UP000266861"/>
    </source>
</evidence>
<comment type="caution">
    <text evidence="1">The sequence shown here is derived from an EMBL/GenBank/DDBJ whole genome shotgun (WGS) entry which is preliminary data.</text>
</comment>
<keyword evidence="2" id="KW-1185">Reference proteome</keyword>
<reference evidence="1 2" key="1">
    <citation type="submission" date="2018-08" db="EMBL/GenBank/DDBJ databases">
        <title>Genome and evolution of the arbuscular mycorrhizal fungus Diversispora epigaea (formerly Glomus versiforme) and its bacterial endosymbionts.</title>
        <authorList>
            <person name="Sun X."/>
            <person name="Fei Z."/>
            <person name="Harrison M."/>
        </authorList>
    </citation>
    <scope>NUCLEOTIDE SEQUENCE [LARGE SCALE GENOMIC DNA]</scope>
    <source>
        <strain evidence="1 2">IT104</strain>
    </source>
</reference>
<evidence type="ECO:0000313" key="1">
    <source>
        <dbReference type="EMBL" id="RHZ59972.1"/>
    </source>
</evidence>
<protein>
    <submittedName>
        <fullName evidence="1">Uncharacterized protein</fullName>
    </submittedName>
</protein>
<dbReference type="Proteomes" id="UP000266861">
    <property type="component" value="Unassembled WGS sequence"/>
</dbReference>
<sequence length="241" mass="27718">MEPYDASYIPEHDILINWWNTIEPEPDYLQELTLKVLAIVPNSASYVQNLESIVKIYSFFNTNAKKGLLYFSAKMTEEQVLQVLNELNGQIIHIVKTIELSQTQLKLRKIGVESRSANLNNKKLNLESSLNLDSEIFNNNIDYTIDNNNSSSEKRQILEEEIIDQEELLQYIDRPSSNTRSANLNNKKLNLESSLNLDSEIFNNNIDYTIDNNNSSSEKSNEKILQNIQNEELNNENNSGI</sequence>
<proteinExistence type="predicted"/>
<name>A0A397HA91_9GLOM</name>
<dbReference type="STRING" id="1348612.A0A397HA91"/>
<dbReference type="AlphaFoldDB" id="A0A397HA91"/>
<organism evidence="1 2">
    <name type="scientific">Diversispora epigaea</name>
    <dbReference type="NCBI Taxonomy" id="1348612"/>
    <lineage>
        <taxon>Eukaryota</taxon>
        <taxon>Fungi</taxon>
        <taxon>Fungi incertae sedis</taxon>
        <taxon>Mucoromycota</taxon>
        <taxon>Glomeromycotina</taxon>
        <taxon>Glomeromycetes</taxon>
        <taxon>Diversisporales</taxon>
        <taxon>Diversisporaceae</taxon>
        <taxon>Diversispora</taxon>
    </lineage>
</organism>